<proteinExistence type="predicted"/>
<name>A0A8S5QUD0_9CAUD</name>
<protein>
    <submittedName>
        <fullName evidence="1">Major capsid protein</fullName>
    </submittedName>
</protein>
<reference evidence="1" key="1">
    <citation type="journal article" date="2021" name="Proc. Natl. Acad. Sci. U.S.A.">
        <title>A Catalog of Tens of Thousands of Viruses from Human Metagenomes Reveals Hidden Associations with Chronic Diseases.</title>
        <authorList>
            <person name="Tisza M.J."/>
            <person name="Buck C.B."/>
        </authorList>
    </citation>
    <scope>NUCLEOTIDE SEQUENCE</scope>
    <source>
        <strain evidence="1">CtKS020</strain>
    </source>
</reference>
<dbReference type="NCBIfam" id="TIGR04387">
    <property type="entry name" value="capsid_maj_N4"/>
    <property type="match status" value="1"/>
</dbReference>
<organism evidence="1">
    <name type="scientific">Podoviridae sp. ctKS020</name>
    <dbReference type="NCBI Taxonomy" id="2826552"/>
    <lineage>
        <taxon>Viruses</taxon>
        <taxon>Duplodnaviria</taxon>
        <taxon>Heunggongvirae</taxon>
        <taxon>Uroviricota</taxon>
        <taxon>Caudoviricetes</taxon>
    </lineage>
</organism>
<accession>A0A8S5QUD0</accession>
<dbReference type="EMBL" id="BK015730">
    <property type="protein sequence ID" value="DAE22244.1"/>
    <property type="molecule type" value="Genomic_DNA"/>
</dbReference>
<sequence>MRKKIKNMIAALFTLQLFAQGTEGIVDPATGSLTAYSSVTEGQNMTPSQLADFNGLSVEMKTYYSEKLLRKAGPRLVHEQFGMPAPIPARRGDRAEFRVRKTMGKALTPIVEGVTPKSENMTIYPIYAEVEQYGSYQEYTDKISLVAIDPVISEATAACAEQAALTLDTVVREIINSGYSVAFAAKDGTRATKRVELTEEHLHTVKDVFRNAAKLKANNAPKTADGNYVAIIHPYVAYDIMMAAGDLWRGVMSYAKPENMLKGEIGQLGGVRFCESSEAKIFKGDKFPLGDGSHVESLNASASTSTGGVTTITVSDTLKASDPELVGRWITPAGTGKRYQIASNTASTIVLTGQIETEISAATKIYPGEGGKDNCAVFSTLYMGGGGTYGVVDLGGKGTEIIAKPLGAGNDPLNQRCTIGWKSFKGAEILHDEYMIRNESGSSFSNAADAN</sequence>
<evidence type="ECO:0000313" key="1">
    <source>
        <dbReference type="EMBL" id="DAE22244.1"/>
    </source>
</evidence>